<dbReference type="Proteomes" id="UP000658278">
    <property type="component" value="Unassembled WGS sequence"/>
</dbReference>
<keyword evidence="6" id="KW-1185">Reference proteome</keyword>
<dbReference type="PROSITE" id="PS50893">
    <property type="entry name" value="ABC_TRANSPORTER_2"/>
    <property type="match status" value="1"/>
</dbReference>
<evidence type="ECO:0000256" key="2">
    <source>
        <dbReference type="ARBA" id="ARBA00022741"/>
    </source>
</evidence>
<keyword evidence="1" id="KW-0813">Transport</keyword>
<dbReference type="GO" id="GO:0016887">
    <property type="term" value="F:ATP hydrolysis activity"/>
    <property type="evidence" value="ECO:0007669"/>
    <property type="project" value="InterPro"/>
</dbReference>
<dbReference type="SUPFAM" id="SSF52540">
    <property type="entry name" value="P-loop containing nucleoside triphosphate hydrolases"/>
    <property type="match status" value="1"/>
</dbReference>
<dbReference type="GO" id="GO:0005524">
    <property type="term" value="F:ATP binding"/>
    <property type="evidence" value="ECO:0007669"/>
    <property type="project" value="UniProtKB-KW"/>
</dbReference>
<organism evidence="5 6">
    <name type="scientific">Haloferula rosea</name>
    <dbReference type="NCBI Taxonomy" id="490093"/>
    <lineage>
        <taxon>Bacteria</taxon>
        <taxon>Pseudomonadati</taxon>
        <taxon>Verrucomicrobiota</taxon>
        <taxon>Verrucomicrobiia</taxon>
        <taxon>Verrucomicrobiales</taxon>
        <taxon>Verrucomicrobiaceae</taxon>
        <taxon>Haloferula</taxon>
    </lineage>
</organism>
<dbReference type="GO" id="GO:0043190">
    <property type="term" value="C:ATP-binding cassette (ABC) transporter complex"/>
    <property type="evidence" value="ECO:0007669"/>
    <property type="project" value="TreeGrafter"/>
</dbReference>
<proteinExistence type="predicted"/>
<evidence type="ECO:0000313" key="5">
    <source>
        <dbReference type="EMBL" id="MBK1826850.1"/>
    </source>
</evidence>
<dbReference type="PANTHER" id="PTHR43553">
    <property type="entry name" value="HEAVY METAL TRANSPORTER"/>
    <property type="match status" value="1"/>
</dbReference>
<reference evidence="5" key="1">
    <citation type="submission" date="2021-01" db="EMBL/GenBank/DDBJ databases">
        <title>Modified the classification status of verrucomicrobia.</title>
        <authorList>
            <person name="Feng X."/>
        </authorList>
    </citation>
    <scope>NUCLEOTIDE SEQUENCE</scope>
    <source>
        <strain evidence="5">KCTC 22201</strain>
    </source>
</reference>
<dbReference type="InterPro" id="IPR003593">
    <property type="entry name" value="AAA+_ATPase"/>
</dbReference>
<evidence type="ECO:0000256" key="3">
    <source>
        <dbReference type="ARBA" id="ARBA00022840"/>
    </source>
</evidence>
<dbReference type="AlphaFoldDB" id="A0A934VFR3"/>
<keyword evidence="3 5" id="KW-0067">ATP-binding</keyword>
<dbReference type="PROSITE" id="PS00211">
    <property type="entry name" value="ABC_TRANSPORTER_1"/>
    <property type="match status" value="1"/>
</dbReference>
<dbReference type="EMBL" id="JAENII010000004">
    <property type="protein sequence ID" value="MBK1826850.1"/>
    <property type="molecule type" value="Genomic_DNA"/>
</dbReference>
<evidence type="ECO:0000259" key="4">
    <source>
        <dbReference type="PROSITE" id="PS50893"/>
    </source>
</evidence>
<dbReference type="InterPro" id="IPR050095">
    <property type="entry name" value="ECF_ABC_transporter_ATP-bd"/>
</dbReference>
<dbReference type="InterPro" id="IPR027417">
    <property type="entry name" value="P-loop_NTPase"/>
</dbReference>
<name>A0A934VFR3_9BACT</name>
<dbReference type="RefSeq" id="WP_200278190.1">
    <property type="nucleotide sequence ID" value="NZ_JAENII010000004.1"/>
</dbReference>
<keyword evidence="2" id="KW-0547">Nucleotide-binding</keyword>
<evidence type="ECO:0000313" key="6">
    <source>
        <dbReference type="Proteomes" id="UP000658278"/>
    </source>
</evidence>
<protein>
    <submittedName>
        <fullName evidence="5">ATP-binding cassette domain-containing protein</fullName>
    </submittedName>
</protein>
<dbReference type="PANTHER" id="PTHR43553:SF3">
    <property type="entry name" value="ABC TRANSPORTER ATP-BINDING PROTEIN MODF"/>
    <property type="match status" value="1"/>
</dbReference>
<comment type="caution">
    <text evidence="5">The sequence shown here is derived from an EMBL/GenBank/DDBJ whole genome shotgun (WGS) entry which is preliminary data.</text>
</comment>
<dbReference type="InterPro" id="IPR017871">
    <property type="entry name" value="ABC_transporter-like_CS"/>
</dbReference>
<dbReference type="InterPro" id="IPR003439">
    <property type="entry name" value="ABC_transporter-like_ATP-bd"/>
</dbReference>
<evidence type="ECO:0000256" key="1">
    <source>
        <dbReference type="ARBA" id="ARBA00022448"/>
    </source>
</evidence>
<dbReference type="SMART" id="SM00382">
    <property type="entry name" value="AAA"/>
    <property type="match status" value="1"/>
</dbReference>
<sequence length="265" mass="29439">MSDPFLELERVHVWRGEEAEVAALDDVSLSFRQGESVAILGPNGSGKSTLLQLLVGGLRPEVRDESYCRLFGEERWCIDELRERIGVVMPEEVARFDPEELAFDVVLTAFRGAYGRVRTMRFSKTERIAASRAVDRLGIGHLVNREFGALSSGERRRFLIARALAPDPGVLVLDEPSTALDFAAATELSDILRELIRDGHTLVLVTHHPGEIPPEIERVVMLKEGRVHADGPARTWLTSEHLSGLFGLPLRARWSGGWCHVRGAS</sequence>
<gene>
    <name evidence="5" type="ORF">JIN81_07455</name>
</gene>
<dbReference type="Gene3D" id="3.40.50.300">
    <property type="entry name" value="P-loop containing nucleotide triphosphate hydrolases"/>
    <property type="match status" value="1"/>
</dbReference>
<accession>A0A934VFR3</accession>
<dbReference type="GO" id="GO:0042626">
    <property type="term" value="F:ATPase-coupled transmembrane transporter activity"/>
    <property type="evidence" value="ECO:0007669"/>
    <property type="project" value="TreeGrafter"/>
</dbReference>
<dbReference type="Pfam" id="PF00005">
    <property type="entry name" value="ABC_tran"/>
    <property type="match status" value="1"/>
</dbReference>
<feature type="domain" description="ABC transporter" evidence="4">
    <location>
        <begin position="8"/>
        <end position="249"/>
    </location>
</feature>